<feature type="compositionally biased region" description="Polar residues" evidence="7">
    <location>
        <begin position="199"/>
        <end position="211"/>
    </location>
</feature>
<sequence>MESVATSIKTEPDSPLNGQTTSNDRMEPSTSNKTPSSDERHSKPPPTARSSQHIDSNTTTRSIITDSPVTRFRNKSSASSTQVNMCDICHLNFANAAQLKVHQVRMKNFKHQCHQCKRCFKTPEAMLEHRTTVHKVYTDRYCCKLCPYKFSRRTSLQAHVGHVHNILLRPPPWGLRNTRPGSLNDTTRSVLQPRRQKTVDNNIQSSPNGTKESMIFRKSRALDNSARNERKRRRDENRQRNELTPGPQLLDNSATQRSDTPNTAPPLVQIHAIPQEVEALLSDHENATPTRLAWKGSNSDSRGGGSRRDTDRPELSTPPKLPSKSSSSVLTRQEPVMRGNWAVLKQKFNCRDCYVNLEKIDLKTIEKEDERFEEVDDDPGRSIGVQLKNLEIALKKLEVPEAFHSEGSVRSSFRVKNKLYKSSVCRTRFTSKQKLVNHYLCFHTSSIQDACGVCRTKCGTSKALKRHLLLHCIEINRSKMDRSPVDPRGPCERYRKKFTCPGCNKRFWLLSCLKQHKELCRNIENEKRPDVHDVGLTGVVEIDRSTPMEVDLVSSDVDASNPETSSEAPESESALQSSCEQLSDRWWEHNAMRKLPWGDFPCSICKANFKNKSNLMEHIKKFSSRKPTRCTICGTLFPSAPLYWHHVERTHNPKRQPYDIRCLVCDQGFKEKRTMRSHLLHVHYDQINKNIKEWKAVRSGYQMECRICKMVFHDRKRFVEHCVYYNDDEYYNCAICQKKFLGRFRCHNHWKTVHYSQELQRAYTHHCKICNEGFMYKTHLLSHLAHIHNETDSDTWRPFFKTPFICTVCEERFETIIQLREHQNAHSNDGKYECDKCDRKCRSELILRKHLKASHSDGNEIPQGKCPTCGEGLVSKSSWISHIKHIHGTLDENHPSEFCLENFSTIKDLVEENSQVQVENNLINCTDETEKLNIRVEDAVASINQTDELKELNIVDNKAANIEYTCAICDNKFMSMNELKEHKTIHNSQDYNFGCLEETNNTTQQILAPTQVNQGRIDVSLKVSSGLPGSMEMSHVSFVSPQKPDSSFCTYYAPKDMPCNLSITNIYSVNLEEYERLNSQLQDERLNNQLQNERLNNQFQQSHQQCKNPKPVEVPVAPTDDINHSNNNNQCEICGTRFPCSNTLQNHLTRYSNIGDYSCDVCGRRFGGPNQLYAHILKHKYRRTEMIPPNYCKKCDETFSSKTLKLMHLAHIHNEHIEPIDKNDLPVTDQQQSSQGNLPASQPSLEKQIEEVDLTEDKDEGVSEAVSKTNPVSPTVKPTPAIQPRVQATQTYRSPINATSSVCSIICNICHMTLNSLDSLIKHFGTDHGIQLSLYQGNTNANESTAITNTNTSQQKTTTNHGNNQESRKSNKTYQLNKIANEVTPGGGGGTAMFYYCKNCKIQFANEYSLLTHLRNAHDKNEMAKQEKPSDNSNNSGNEKSLTVNVETSFVGNDKRPADETDAFKKRQSVVLSKIELPHDPNRPYHILRGTDADGNIAYIRVPKNQLANLKLLKTTMVSKGTGNSSSN</sequence>
<evidence type="ECO:0000256" key="3">
    <source>
        <dbReference type="ARBA" id="ARBA00022771"/>
    </source>
</evidence>
<feature type="compositionally biased region" description="Low complexity" evidence="7">
    <location>
        <begin position="315"/>
        <end position="331"/>
    </location>
</feature>
<keyword evidence="2" id="KW-0677">Repeat</keyword>
<dbReference type="InterPro" id="IPR013087">
    <property type="entry name" value="Znf_C2H2_type"/>
</dbReference>
<feature type="compositionally biased region" description="Polar residues" evidence="7">
    <location>
        <begin position="1431"/>
        <end position="1443"/>
    </location>
</feature>
<evidence type="ECO:0000256" key="1">
    <source>
        <dbReference type="ARBA" id="ARBA00022723"/>
    </source>
</evidence>
<feature type="domain" description="C2H2-type" evidence="8">
    <location>
        <begin position="111"/>
        <end position="134"/>
    </location>
</feature>
<feature type="domain" description="C2H2-type" evidence="8">
    <location>
        <begin position="1157"/>
        <end position="1184"/>
    </location>
</feature>
<feature type="compositionally biased region" description="Polar residues" evidence="7">
    <location>
        <begin position="48"/>
        <end position="68"/>
    </location>
</feature>
<dbReference type="SUPFAM" id="SSF57667">
    <property type="entry name" value="beta-beta-alpha zinc fingers"/>
    <property type="match status" value="3"/>
</dbReference>
<gene>
    <name evidence="9" type="ORF">BBRV_LOCUS112777</name>
</gene>
<evidence type="ECO:0000256" key="2">
    <source>
        <dbReference type="ARBA" id="ARBA00022737"/>
    </source>
</evidence>
<evidence type="ECO:0000256" key="6">
    <source>
        <dbReference type="SAM" id="Coils"/>
    </source>
</evidence>
<feature type="domain" description="C2H2-type" evidence="8">
    <location>
        <begin position="832"/>
        <end position="860"/>
    </location>
</feature>
<dbReference type="Pfam" id="PF12874">
    <property type="entry name" value="zf-met"/>
    <property type="match status" value="1"/>
</dbReference>
<feature type="domain" description="C2H2-type" evidence="8">
    <location>
        <begin position="804"/>
        <end position="831"/>
    </location>
</feature>
<dbReference type="GO" id="GO:0043565">
    <property type="term" value="F:sequence-specific DNA binding"/>
    <property type="evidence" value="ECO:0007669"/>
    <property type="project" value="TreeGrafter"/>
</dbReference>
<dbReference type="PANTHER" id="PTHR24408">
    <property type="entry name" value="ZINC FINGER PROTEIN"/>
    <property type="match status" value="1"/>
</dbReference>
<feature type="compositionally biased region" description="Polar residues" evidence="7">
    <location>
        <begin position="1228"/>
        <end position="1245"/>
    </location>
</feature>
<dbReference type="Gene3D" id="3.30.160.60">
    <property type="entry name" value="Classic Zinc Finger"/>
    <property type="match status" value="6"/>
</dbReference>
<dbReference type="PROSITE" id="PS00028">
    <property type="entry name" value="ZINC_FINGER_C2H2_1"/>
    <property type="match status" value="13"/>
</dbReference>
<feature type="compositionally biased region" description="Basic and acidic residues" evidence="7">
    <location>
        <begin position="1420"/>
        <end position="1430"/>
    </location>
</feature>
<feature type="region of interest" description="Disordered" evidence="7">
    <location>
        <begin position="1420"/>
        <end position="1443"/>
    </location>
</feature>
<feature type="domain" description="C2H2-type" evidence="8">
    <location>
        <begin position="498"/>
        <end position="529"/>
    </location>
</feature>
<feature type="compositionally biased region" description="Low complexity" evidence="7">
    <location>
        <begin position="1348"/>
        <end position="1360"/>
    </location>
</feature>
<keyword evidence="4" id="KW-0862">Zinc</keyword>
<evidence type="ECO:0000256" key="5">
    <source>
        <dbReference type="PROSITE-ProRule" id="PRU00042"/>
    </source>
</evidence>
<feature type="domain" description="C2H2-type" evidence="8">
    <location>
        <begin position="731"/>
        <end position="759"/>
    </location>
</feature>
<feature type="domain" description="C2H2-type" evidence="8">
    <location>
        <begin position="600"/>
        <end position="627"/>
    </location>
</feature>
<dbReference type="SMART" id="SM00355">
    <property type="entry name" value="ZnF_C2H2"/>
    <property type="match status" value="21"/>
</dbReference>
<dbReference type="Pfam" id="PF00096">
    <property type="entry name" value="zf-C2H2"/>
    <property type="match status" value="2"/>
</dbReference>
<feature type="region of interest" description="Disordered" evidence="7">
    <location>
        <begin position="1343"/>
        <end position="1371"/>
    </location>
</feature>
<feature type="domain" description="C2H2-type" evidence="8">
    <location>
        <begin position="765"/>
        <end position="793"/>
    </location>
</feature>
<feature type="coiled-coil region" evidence="6">
    <location>
        <begin position="1064"/>
        <end position="1098"/>
    </location>
</feature>
<feature type="domain" description="C2H2-type" evidence="8">
    <location>
        <begin position="141"/>
        <end position="164"/>
    </location>
</feature>
<feature type="domain" description="C2H2-type" evidence="8">
    <location>
        <begin position="964"/>
        <end position="991"/>
    </location>
</feature>
<dbReference type="InterPro" id="IPR036236">
    <property type="entry name" value="Znf_C2H2_sf"/>
</dbReference>
<feature type="compositionally biased region" description="Polar residues" evidence="7">
    <location>
        <begin position="179"/>
        <end position="190"/>
    </location>
</feature>
<evidence type="ECO:0000256" key="4">
    <source>
        <dbReference type="ARBA" id="ARBA00022833"/>
    </source>
</evidence>
<feature type="compositionally biased region" description="Polar residues" evidence="7">
    <location>
        <begin position="16"/>
        <end position="35"/>
    </location>
</feature>
<keyword evidence="3 5" id="KW-0863">Zinc-finger</keyword>
<feature type="region of interest" description="Disordered" evidence="7">
    <location>
        <begin position="172"/>
        <end position="266"/>
    </location>
</feature>
<dbReference type="PROSITE" id="PS50157">
    <property type="entry name" value="ZINC_FINGER_C2H2_2"/>
    <property type="match status" value="11"/>
</dbReference>
<evidence type="ECO:0000256" key="7">
    <source>
        <dbReference type="SAM" id="MobiDB-lite"/>
    </source>
</evidence>
<feature type="domain" description="C2H2-type" evidence="8">
    <location>
        <begin position="1395"/>
        <end position="1423"/>
    </location>
</feature>
<dbReference type="EMBL" id="CADCXW020000344">
    <property type="protein sequence ID" value="CAD1578447.1"/>
    <property type="molecule type" value="Genomic_DNA"/>
</dbReference>
<feature type="compositionally biased region" description="Polar residues" evidence="7">
    <location>
        <begin position="250"/>
        <end position="262"/>
    </location>
</feature>
<dbReference type="PANTHER" id="PTHR24408:SF64">
    <property type="entry name" value="LINKING IMMUNITY AND METABOLISM-RELATED"/>
    <property type="match status" value="1"/>
</dbReference>
<keyword evidence="1" id="KW-0479">Metal-binding</keyword>
<dbReference type="GO" id="GO:0000981">
    <property type="term" value="F:DNA-binding transcription factor activity, RNA polymerase II-specific"/>
    <property type="evidence" value="ECO:0007669"/>
    <property type="project" value="TreeGrafter"/>
</dbReference>
<accession>A0A6V7LUK5</accession>
<feature type="region of interest" description="Disordered" evidence="7">
    <location>
        <begin position="289"/>
        <end position="332"/>
    </location>
</feature>
<evidence type="ECO:0000313" key="9">
    <source>
        <dbReference type="EMBL" id="CAD1578447.1"/>
    </source>
</evidence>
<feature type="region of interest" description="Disordered" evidence="7">
    <location>
        <begin position="1"/>
        <end position="75"/>
    </location>
</feature>
<protein>
    <recommendedName>
        <fullName evidence="8">C2H2-type domain-containing protein</fullName>
    </recommendedName>
</protein>
<organism evidence="9">
    <name type="scientific">Bracon brevicornis</name>
    <dbReference type="NCBI Taxonomy" id="1563983"/>
    <lineage>
        <taxon>Eukaryota</taxon>
        <taxon>Metazoa</taxon>
        <taxon>Ecdysozoa</taxon>
        <taxon>Arthropoda</taxon>
        <taxon>Hexapoda</taxon>
        <taxon>Insecta</taxon>
        <taxon>Pterygota</taxon>
        <taxon>Neoptera</taxon>
        <taxon>Endopterygota</taxon>
        <taxon>Hymenoptera</taxon>
        <taxon>Apocrita</taxon>
        <taxon>Ichneumonoidea</taxon>
        <taxon>Braconidae</taxon>
        <taxon>Braconinae</taxon>
        <taxon>Bracon</taxon>
    </lineage>
</organism>
<dbReference type="GO" id="GO:0008270">
    <property type="term" value="F:zinc ion binding"/>
    <property type="evidence" value="ECO:0007669"/>
    <property type="project" value="UniProtKB-KW"/>
</dbReference>
<keyword evidence="6" id="KW-0175">Coiled coil</keyword>
<proteinExistence type="predicted"/>
<name>A0A6V7LUK5_9HYME</name>
<reference evidence="9" key="1">
    <citation type="submission" date="2020-07" db="EMBL/GenBank/DDBJ databases">
        <authorList>
            <person name="Ferguson B K."/>
        </authorList>
    </citation>
    <scope>NUCLEOTIDE SEQUENCE</scope>
    <source>
        <strain evidence="9">L06</strain>
    </source>
</reference>
<evidence type="ECO:0000259" key="8">
    <source>
        <dbReference type="PROSITE" id="PS50157"/>
    </source>
</evidence>
<dbReference type="GO" id="GO:0005634">
    <property type="term" value="C:nucleus"/>
    <property type="evidence" value="ECO:0007669"/>
    <property type="project" value="TreeGrafter"/>
</dbReference>
<feature type="region of interest" description="Disordered" evidence="7">
    <location>
        <begin position="1224"/>
        <end position="1280"/>
    </location>
</feature>